<feature type="chain" id="PRO_5005147608" description="Carboxylic ester hydrolase" evidence="3">
    <location>
        <begin position="18"/>
        <end position="528"/>
    </location>
</feature>
<keyword evidence="2 3" id="KW-0378">Hydrolase</keyword>
<evidence type="ECO:0000256" key="1">
    <source>
        <dbReference type="ARBA" id="ARBA00005964"/>
    </source>
</evidence>
<dbReference type="InterPro" id="IPR002018">
    <property type="entry name" value="CarbesteraseB"/>
</dbReference>
<comment type="similarity">
    <text evidence="1 3">Belongs to the type-B carboxylesterase/lipase family.</text>
</comment>
<dbReference type="InterPro" id="IPR050309">
    <property type="entry name" value="Type-B_Carboxylest/Lipase"/>
</dbReference>
<gene>
    <name evidence="5" type="ORF">PCON_07352</name>
</gene>
<dbReference type="InterPro" id="IPR019826">
    <property type="entry name" value="Carboxylesterase_B_AS"/>
</dbReference>
<proteinExistence type="inferred from homology"/>
<feature type="signal peptide" evidence="3">
    <location>
        <begin position="1"/>
        <end position="17"/>
    </location>
</feature>
<protein>
    <recommendedName>
        <fullName evidence="3">Carboxylic ester hydrolase</fullName>
        <ecNumber evidence="3">3.1.1.-</ecNumber>
    </recommendedName>
</protein>
<dbReference type="Pfam" id="PF00135">
    <property type="entry name" value="COesterase"/>
    <property type="match status" value="1"/>
</dbReference>
<dbReference type="PROSITE" id="PS00941">
    <property type="entry name" value="CARBOXYLESTERASE_B_2"/>
    <property type="match status" value="1"/>
</dbReference>
<evidence type="ECO:0000313" key="5">
    <source>
        <dbReference type="EMBL" id="CCX07763.1"/>
    </source>
</evidence>
<dbReference type="SUPFAM" id="SSF53474">
    <property type="entry name" value="alpha/beta-Hydrolases"/>
    <property type="match status" value="1"/>
</dbReference>
<dbReference type="OMA" id="EWSKGGF"/>
<reference evidence="5 6" key="1">
    <citation type="journal article" date="2013" name="PLoS Genet.">
        <title>The genome and development-dependent transcriptomes of Pyronema confluens: a window into fungal evolution.</title>
        <authorList>
            <person name="Traeger S."/>
            <person name="Altegoer F."/>
            <person name="Freitag M."/>
            <person name="Gabaldon T."/>
            <person name="Kempken F."/>
            <person name="Kumar A."/>
            <person name="Marcet-Houben M."/>
            <person name="Poggeler S."/>
            <person name="Stajich J.E."/>
            <person name="Nowrousian M."/>
        </authorList>
    </citation>
    <scope>NUCLEOTIDE SEQUENCE [LARGE SCALE GENOMIC DNA]</scope>
    <source>
        <strain evidence="6">CBS 100304</strain>
        <tissue evidence="5">Vegetative mycelium</tissue>
    </source>
</reference>
<dbReference type="PANTHER" id="PTHR11559">
    <property type="entry name" value="CARBOXYLESTERASE"/>
    <property type="match status" value="1"/>
</dbReference>
<dbReference type="EC" id="3.1.1.-" evidence="3"/>
<dbReference type="AlphaFoldDB" id="U4L0N5"/>
<dbReference type="InterPro" id="IPR019819">
    <property type="entry name" value="Carboxylesterase_B_CS"/>
</dbReference>
<evidence type="ECO:0000256" key="3">
    <source>
        <dbReference type="RuleBase" id="RU361235"/>
    </source>
</evidence>
<sequence>MRLSSISVATLLRVASAIPTTVDLGYAQYNGKSLDAGVNQYLGIRFAAPPVGDLRFRAPAEPEKTAGVQDANSFGKLCLGTDSAYPSTSESEDCLFINVFTPSKATKDSNLPVWFFIQGGGYKSNMNPDYNGTDIIRQSGDNVVVVNFNYRTGAYGFLASEKVRKDGDLNAGLLDMRMALKWVQKHIKEFGGNPNQVVIHGSSAGAGSVAMLMLAYGGRNDGLFHGGIGTSPFFPVQSKVKDLEWQFDRFAAGAGCKDSHDQLQCLRSKDTATLQAAHVSSPYPGRKTSPLWYFTPTVDGDFLRDYPYRLIQQGRINPVPTIWGDETDEGTYFAANATTPQDVTSFMADNYPRLTKLDNTLIDRLYPRQPSVPKHNAYFPSASDAYGESTFICGGLMISGALARHHNVWNYRYGVLDETNVAEGLGVPHTWILPAVFGVGYAGSSGVGSSYEAKDASIVPVVKHYHISFVRTLNPNKLRAPGTPVWDDFSQKGQRLLLQTNATGMENIQRDQVARCAYWTRIGARLEQ</sequence>
<dbReference type="ESTHER" id="pyrom-u4l0n5">
    <property type="family name" value="Fungal_carboxylesterase_lipase"/>
</dbReference>
<dbReference type="Gene3D" id="3.40.50.1820">
    <property type="entry name" value="alpha/beta hydrolase"/>
    <property type="match status" value="1"/>
</dbReference>
<accession>U4L0N5</accession>
<feature type="domain" description="Carboxylesterase type B" evidence="4">
    <location>
        <begin position="27"/>
        <end position="511"/>
    </location>
</feature>
<organism evidence="5 6">
    <name type="scientific">Pyronema omphalodes (strain CBS 100304)</name>
    <name type="common">Pyronema confluens</name>
    <dbReference type="NCBI Taxonomy" id="1076935"/>
    <lineage>
        <taxon>Eukaryota</taxon>
        <taxon>Fungi</taxon>
        <taxon>Dikarya</taxon>
        <taxon>Ascomycota</taxon>
        <taxon>Pezizomycotina</taxon>
        <taxon>Pezizomycetes</taxon>
        <taxon>Pezizales</taxon>
        <taxon>Pyronemataceae</taxon>
        <taxon>Pyronema</taxon>
    </lineage>
</organism>
<dbReference type="PROSITE" id="PS00122">
    <property type="entry name" value="CARBOXYLESTERASE_B_1"/>
    <property type="match status" value="1"/>
</dbReference>
<evidence type="ECO:0000256" key="2">
    <source>
        <dbReference type="ARBA" id="ARBA00022801"/>
    </source>
</evidence>
<name>U4L0N5_PYROM</name>
<keyword evidence="6" id="KW-1185">Reference proteome</keyword>
<evidence type="ECO:0000313" key="6">
    <source>
        <dbReference type="Proteomes" id="UP000018144"/>
    </source>
</evidence>
<dbReference type="GO" id="GO:0016787">
    <property type="term" value="F:hydrolase activity"/>
    <property type="evidence" value="ECO:0007669"/>
    <property type="project" value="UniProtKB-KW"/>
</dbReference>
<keyword evidence="3" id="KW-0732">Signal</keyword>
<dbReference type="eggNOG" id="KOG4389">
    <property type="taxonomic scope" value="Eukaryota"/>
</dbReference>
<evidence type="ECO:0000259" key="4">
    <source>
        <dbReference type="Pfam" id="PF00135"/>
    </source>
</evidence>
<dbReference type="STRING" id="1076935.U4L0N5"/>
<dbReference type="EMBL" id="HF935375">
    <property type="protein sequence ID" value="CCX07763.1"/>
    <property type="molecule type" value="Genomic_DNA"/>
</dbReference>
<dbReference type="OrthoDB" id="408631at2759"/>
<dbReference type="InterPro" id="IPR029058">
    <property type="entry name" value="AB_hydrolase_fold"/>
</dbReference>
<dbReference type="Proteomes" id="UP000018144">
    <property type="component" value="Unassembled WGS sequence"/>
</dbReference>